<dbReference type="EMBL" id="WBZJ01000001">
    <property type="protein sequence ID" value="KAB3522917.1"/>
    <property type="molecule type" value="Genomic_DNA"/>
</dbReference>
<evidence type="ECO:0000256" key="5">
    <source>
        <dbReference type="ARBA" id="ARBA00023139"/>
    </source>
</evidence>
<keyword evidence="3 7" id="KW-0732">Signal</keyword>
<protein>
    <submittedName>
        <fullName evidence="8">Methionine ABC transporter substrate-binding protein</fullName>
    </submittedName>
</protein>
<dbReference type="Gene3D" id="3.40.190.10">
    <property type="entry name" value="Periplasmic binding protein-like II"/>
    <property type="match status" value="2"/>
</dbReference>
<dbReference type="Proteomes" id="UP000436181">
    <property type="component" value="Unassembled WGS sequence"/>
</dbReference>
<evidence type="ECO:0000256" key="4">
    <source>
        <dbReference type="ARBA" id="ARBA00023136"/>
    </source>
</evidence>
<dbReference type="PROSITE" id="PS51257">
    <property type="entry name" value="PROKAR_LIPOPROTEIN"/>
    <property type="match status" value="1"/>
</dbReference>
<reference evidence="8 9" key="1">
    <citation type="submission" date="2019-10" db="EMBL/GenBank/DDBJ databases">
        <title>Corynebacterium sp novel species isolated from the respiratory tract of Marmot.</title>
        <authorList>
            <person name="Zhang G."/>
        </authorList>
    </citation>
    <scope>NUCLEOTIDE SEQUENCE [LARGE SCALE GENOMIC DNA]</scope>
    <source>
        <strain evidence="8 9">336</strain>
    </source>
</reference>
<organism evidence="8 9">
    <name type="scientific">Corynebacterium zhongnanshanii</name>
    <dbReference type="NCBI Taxonomy" id="2768834"/>
    <lineage>
        <taxon>Bacteria</taxon>
        <taxon>Bacillati</taxon>
        <taxon>Actinomycetota</taxon>
        <taxon>Actinomycetes</taxon>
        <taxon>Mycobacteriales</taxon>
        <taxon>Corynebacteriaceae</taxon>
        <taxon>Corynebacterium</taxon>
    </lineage>
</organism>
<keyword evidence="5" id="KW-0564">Palmitate</keyword>
<accession>A0ABQ6VEQ5</accession>
<dbReference type="PANTHER" id="PTHR30429:SF3">
    <property type="entry name" value="LIPOPROTEIN"/>
    <property type="match status" value="1"/>
</dbReference>
<dbReference type="InterPro" id="IPR004872">
    <property type="entry name" value="Lipoprotein_NlpA"/>
</dbReference>
<evidence type="ECO:0000256" key="6">
    <source>
        <dbReference type="ARBA" id="ARBA00023288"/>
    </source>
</evidence>
<keyword evidence="4" id="KW-0472">Membrane</keyword>
<evidence type="ECO:0000256" key="1">
    <source>
        <dbReference type="ARBA" id="ARBA00004635"/>
    </source>
</evidence>
<evidence type="ECO:0000313" key="8">
    <source>
        <dbReference type="EMBL" id="KAB3522917.1"/>
    </source>
</evidence>
<feature type="chain" id="PRO_5046024678" evidence="7">
    <location>
        <begin position="23"/>
        <end position="288"/>
    </location>
</feature>
<name>A0ABQ6VEQ5_9CORY</name>
<keyword evidence="6" id="KW-0449">Lipoprotein</keyword>
<sequence>MSLRRKVSAAAVAVATAFALTACGGSDDTLKIGSTDIQQEHWKVFEQELEKAGIKAQLVPFSDYNIPNQALVDGEIDVNNFQHMMFLGTYNNKNNQDLKPVGATEIIPLGLYYKDGKSLDDVAKAGKVVIPNDPSNQGRAINLLAANKLVTLKKEGLLTPTPADVDDSKSKVKLVPVDAAQTATSYHDGTPAVVNNSFLEAGNIDPTNAIVKDDPKDPSAQPYINGFVTTKEHQNDEELKKLVEIWHSKPVQDALERSSKGTSVEVKMDGEELNKVLEDTQAKLKDQG</sequence>
<dbReference type="SUPFAM" id="SSF53850">
    <property type="entry name" value="Periplasmic binding protein-like II"/>
    <property type="match status" value="1"/>
</dbReference>
<comment type="similarity">
    <text evidence="2">Belongs to the NlpA lipoprotein family.</text>
</comment>
<dbReference type="RefSeq" id="WP_151843762.1">
    <property type="nucleotide sequence ID" value="NZ_WBZJ01000001.1"/>
</dbReference>
<comment type="subcellular location">
    <subcellularLocation>
        <location evidence="1">Membrane</location>
        <topology evidence="1">Lipid-anchor</topology>
    </subcellularLocation>
</comment>
<evidence type="ECO:0000313" key="9">
    <source>
        <dbReference type="Proteomes" id="UP000436181"/>
    </source>
</evidence>
<evidence type="ECO:0000256" key="3">
    <source>
        <dbReference type="ARBA" id="ARBA00022729"/>
    </source>
</evidence>
<evidence type="ECO:0000256" key="2">
    <source>
        <dbReference type="ARBA" id="ARBA00008973"/>
    </source>
</evidence>
<evidence type="ECO:0000256" key="7">
    <source>
        <dbReference type="SAM" id="SignalP"/>
    </source>
</evidence>
<proteinExistence type="inferred from homology"/>
<keyword evidence="9" id="KW-1185">Reference proteome</keyword>
<gene>
    <name evidence="8" type="ORF">F8377_01750</name>
</gene>
<feature type="signal peptide" evidence="7">
    <location>
        <begin position="1"/>
        <end position="22"/>
    </location>
</feature>
<dbReference type="PANTHER" id="PTHR30429">
    <property type="entry name" value="D-METHIONINE-BINDING LIPOPROTEIN METQ"/>
    <property type="match status" value="1"/>
</dbReference>
<comment type="caution">
    <text evidence="8">The sequence shown here is derived from an EMBL/GenBank/DDBJ whole genome shotgun (WGS) entry which is preliminary data.</text>
</comment>
<dbReference type="Pfam" id="PF03180">
    <property type="entry name" value="Lipoprotein_9"/>
    <property type="match status" value="1"/>
</dbReference>